<feature type="domain" description="TERF2-interacting telomeric protein 1 Myb" evidence="2">
    <location>
        <begin position="8"/>
        <end position="61"/>
    </location>
</feature>
<feature type="compositionally biased region" description="Polar residues" evidence="1">
    <location>
        <begin position="449"/>
        <end position="458"/>
    </location>
</feature>
<dbReference type="InterPro" id="IPR009057">
    <property type="entry name" value="Homeodomain-like_sf"/>
</dbReference>
<gene>
    <name evidence="3" type="ORF">BT96DRAFT_972396</name>
</gene>
<feature type="compositionally biased region" description="Basic and acidic residues" evidence="1">
    <location>
        <begin position="194"/>
        <end position="204"/>
    </location>
</feature>
<dbReference type="OrthoDB" id="435460at2759"/>
<dbReference type="InterPro" id="IPR015010">
    <property type="entry name" value="TERF2IP_Myb"/>
</dbReference>
<evidence type="ECO:0000259" key="2">
    <source>
        <dbReference type="Pfam" id="PF08914"/>
    </source>
</evidence>
<organism evidence="3 4">
    <name type="scientific">Gymnopus androsaceus JB14</name>
    <dbReference type="NCBI Taxonomy" id="1447944"/>
    <lineage>
        <taxon>Eukaryota</taxon>
        <taxon>Fungi</taxon>
        <taxon>Dikarya</taxon>
        <taxon>Basidiomycota</taxon>
        <taxon>Agaricomycotina</taxon>
        <taxon>Agaricomycetes</taxon>
        <taxon>Agaricomycetidae</taxon>
        <taxon>Agaricales</taxon>
        <taxon>Marasmiineae</taxon>
        <taxon>Omphalotaceae</taxon>
        <taxon>Gymnopus</taxon>
    </lineage>
</organism>
<evidence type="ECO:0000313" key="3">
    <source>
        <dbReference type="EMBL" id="KAE9405743.1"/>
    </source>
</evidence>
<feature type="region of interest" description="Disordered" evidence="1">
    <location>
        <begin position="76"/>
        <end position="246"/>
    </location>
</feature>
<accession>A0A6A4I7B1</accession>
<evidence type="ECO:0000256" key="1">
    <source>
        <dbReference type="SAM" id="MobiDB-lite"/>
    </source>
</evidence>
<feature type="compositionally biased region" description="Basic and acidic residues" evidence="1">
    <location>
        <begin position="169"/>
        <end position="183"/>
    </location>
</feature>
<dbReference type="Proteomes" id="UP000799118">
    <property type="component" value="Unassembled WGS sequence"/>
</dbReference>
<dbReference type="CDD" id="cd11655">
    <property type="entry name" value="rap1_myb-like"/>
    <property type="match status" value="1"/>
</dbReference>
<dbReference type="EMBL" id="ML769407">
    <property type="protein sequence ID" value="KAE9405743.1"/>
    <property type="molecule type" value="Genomic_DNA"/>
</dbReference>
<protein>
    <recommendedName>
        <fullName evidence="2">TERF2-interacting telomeric protein 1 Myb domain-containing protein</fullName>
    </recommendedName>
</protein>
<proteinExistence type="predicted"/>
<dbReference type="SUPFAM" id="SSF46689">
    <property type="entry name" value="Homeodomain-like"/>
    <property type="match status" value="1"/>
</dbReference>
<dbReference type="AlphaFoldDB" id="A0A6A4I7B1"/>
<name>A0A6A4I7B1_9AGAR</name>
<dbReference type="Gene3D" id="1.10.10.60">
    <property type="entry name" value="Homeodomain-like"/>
    <property type="match status" value="1"/>
</dbReference>
<feature type="compositionally biased region" description="Basic and acidic residues" evidence="1">
    <location>
        <begin position="109"/>
        <end position="130"/>
    </location>
</feature>
<evidence type="ECO:0000313" key="4">
    <source>
        <dbReference type="Proteomes" id="UP000799118"/>
    </source>
</evidence>
<reference evidence="3" key="1">
    <citation type="journal article" date="2019" name="Environ. Microbiol.">
        <title>Fungal ecological strategies reflected in gene transcription - a case study of two litter decomposers.</title>
        <authorList>
            <person name="Barbi F."/>
            <person name="Kohler A."/>
            <person name="Barry K."/>
            <person name="Baskaran P."/>
            <person name="Daum C."/>
            <person name="Fauchery L."/>
            <person name="Ihrmark K."/>
            <person name="Kuo A."/>
            <person name="LaButti K."/>
            <person name="Lipzen A."/>
            <person name="Morin E."/>
            <person name="Grigoriev I.V."/>
            <person name="Henrissat B."/>
            <person name="Lindahl B."/>
            <person name="Martin F."/>
        </authorList>
    </citation>
    <scope>NUCLEOTIDE SEQUENCE</scope>
    <source>
        <strain evidence="3">JB14</strain>
    </source>
</reference>
<feature type="region of interest" description="Disordered" evidence="1">
    <location>
        <begin position="406"/>
        <end position="458"/>
    </location>
</feature>
<dbReference type="Pfam" id="PF08914">
    <property type="entry name" value="Myb_Rap1"/>
    <property type="match status" value="1"/>
</dbReference>
<keyword evidence="4" id="KW-1185">Reference proteome</keyword>
<feature type="compositionally biased region" description="Polar residues" evidence="1">
    <location>
        <begin position="406"/>
        <end position="415"/>
    </location>
</feature>
<sequence>MVGGRNQFSPEDDALLVEYLSHYNEGRKGNAIYQQLTENRGQWPWSARHPWQSWRHRYRRESDDFDRRIRIYQRKQDTEATDQARVVPDENPDIGNGDSTRLGKRKAKPAAENRGKEKLPRIESSPDERNPQNPQDKRNRKGKMDQETFPKSQSDPFVSTGIGIVPVGELRRGQVNPDDKGEGSSRTGALMRQQQREQQVERVQADNNDDPFPSFSPPAIAVLLGTEDESDEDRNTSPEPPANDRCELNLLLDNSDPNTLVAKKVSVPPFPPDSSPVDDHDLPSEFVQPIPRSTSNHEPSQSPPFWLSASDQSRLIDSMVESLAEQYQLSTDYVLQVWKKAGDLGEVAAILKQSIDTEHDLLCKSPTQPVETNKIPLGVEGSDASQADPIITETERGDTNCSLSTGFRNAGNDSNVPMIVDSAGPEPSEDSRATVPRSGNDGAKVDGLNPSTSIIPII</sequence>